<protein>
    <submittedName>
        <fullName evidence="3">Putative mitochondrial protein</fullName>
    </submittedName>
</protein>
<dbReference type="PANTHER" id="PTHR33116">
    <property type="entry name" value="REVERSE TRANSCRIPTASE ZINC-BINDING DOMAIN-CONTAINING PROTEIN-RELATED-RELATED"/>
    <property type="match status" value="1"/>
</dbReference>
<dbReference type="SUPFAM" id="SSF56219">
    <property type="entry name" value="DNase I-like"/>
    <property type="match status" value="1"/>
</dbReference>
<evidence type="ECO:0000259" key="2">
    <source>
        <dbReference type="Pfam" id="PF13966"/>
    </source>
</evidence>
<sequence length="1030" mass="117054">MSQMSLGVVRSLGVGRFLEWGVLNARGVAGGVLVFWDNRVLELVGMEVGLFSISCRFKNWAIRGLWSDPWCIGGDFNLIRFPNESRRGGRLSSSMRRFSEVIDDLDLRDLPLQGGPFTWSGGLNNQAMSRLDCFLVSEDWEGHFKGAMQCTLPRLVSDHFPILLDGGGVRRGPVPFRFILAEKLKALKAILKSWNKDVFGQVGANKKLALDKVDFWDGQEKLRPLSLEELEARKVAKGDFEKWALMEEDLLTDSGGWHPSMEGLDFNRIEDEDAARLEEVFSEDEVFLALSDLNGNKAPGPDGFPLSFWQFCWDFVKEEVMGFVIEFHEHGRFVRSLNSTFLVLIPKKADAEDLETLDRSVWWRMGFGEKWTWWISSCIFTATFSVLVNGTPEGYFNSSRGLHQGDPLSPYLFVIGMEALSRLIHRAVGEGLLSGCRVNGRGGDGALVSHLLFVDDTLVFCEAFEDQMVHLSWLLMWFEAISGLRINLDKREILPVGRVENLETLALEAGCKVGRLPSSYLGIPLGANHKSVAVWDGVEERFRKRLALWKRQFISKGGRITLIRNTLSSMPIYLMSLLRMPRAEGGLGVRRLSILNRALLCKWNWRFANERENFWRHVISRKFGEEEGGWVSREVRESYGVGFWKEIRKEGALMQNKVVFSVGNGRRGAWVEEFWDSSGEEGVWSPRFSRPFNDWEVEEVERLLLTIRAGLFPHGLIWSPSVPKVSFFAWEASWGKVLTMDELKKRGWALANRCFLCCEEEESIDHILIHCSRARVLWELLFALFGVFWVLPFSVRDTLIGWRGFMLGKKRRKVWKAAPLCLFWAVWMERNRIAFDNEDFSVHRCSGPCSQEEREDVEGGSRVGVRVGKERQPMRIASDVMVQTFGRDRQTREDAALSWSRVAAIREDQERSEWSIAGGACLVRASVVGCFWIHRGGFVKSGLDIGRGLFGKGEGFKGGIVSLDVAKGSIGLLWLLEGVSLLPRPKRLTSGVVLKMRWKGKLHCKHCVLAWRSLIKPSWKGRICFLALLA</sequence>
<feature type="domain" description="Reverse transcriptase zinc-binding" evidence="2">
    <location>
        <begin position="712"/>
        <end position="778"/>
    </location>
</feature>
<dbReference type="InterPro" id="IPR026960">
    <property type="entry name" value="RVT-Znf"/>
</dbReference>
<feature type="domain" description="Reverse transcriptase" evidence="1">
    <location>
        <begin position="362"/>
        <end position="522"/>
    </location>
</feature>
<dbReference type="AlphaFoldDB" id="A0A438EI15"/>
<organism evidence="3 4">
    <name type="scientific">Vitis vinifera</name>
    <name type="common">Grape</name>
    <dbReference type="NCBI Taxonomy" id="29760"/>
    <lineage>
        <taxon>Eukaryota</taxon>
        <taxon>Viridiplantae</taxon>
        <taxon>Streptophyta</taxon>
        <taxon>Embryophyta</taxon>
        <taxon>Tracheophyta</taxon>
        <taxon>Spermatophyta</taxon>
        <taxon>Magnoliopsida</taxon>
        <taxon>eudicotyledons</taxon>
        <taxon>Gunneridae</taxon>
        <taxon>Pentapetalae</taxon>
        <taxon>rosids</taxon>
        <taxon>Vitales</taxon>
        <taxon>Vitaceae</taxon>
        <taxon>Viteae</taxon>
        <taxon>Vitis</taxon>
    </lineage>
</organism>
<evidence type="ECO:0000259" key="1">
    <source>
        <dbReference type="Pfam" id="PF00078"/>
    </source>
</evidence>
<dbReference type="SUPFAM" id="SSF56672">
    <property type="entry name" value="DNA/RNA polymerases"/>
    <property type="match status" value="1"/>
</dbReference>
<reference evidence="3 4" key="1">
    <citation type="journal article" date="2018" name="PLoS Genet.">
        <title>Population sequencing reveals clonal diversity and ancestral inbreeding in the grapevine cultivar Chardonnay.</title>
        <authorList>
            <person name="Roach M.J."/>
            <person name="Johnson D.L."/>
            <person name="Bohlmann J."/>
            <person name="van Vuuren H.J."/>
            <person name="Jones S.J."/>
            <person name="Pretorius I.S."/>
            <person name="Schmidt S.A."/>
            <person name="Borneman A.R."/>
        </authorList>
    </citation>
    <scope>NUCLEOTIDE SEQUENCE [LARGE SCALE GENOMIC DNA]</scope>
    <source>
        <strain evidence="4">cv. Chardonnay</strain>
        <tissue evidence="3">Leaf</tissue>
    </source>
</reference>
<dbReference type="InterPro" id="IPR036691">
    <property type="entry name" value="Endo/exonu/phosph_ase_sf"/>
</dbReference>
<accession>A0A438EI15</accession>
<name>A0A438EI15_VITVI</name>
<evidence type="ECO:0000313" key="4">
    <source>
        <dbReference type="Proteomes" id="UP000288805"/>
    </source>
</evidence>
<evidence type="ECO:0000313" key="3">
    <source>
        <dbReference type="EMBL" id="RVW47341.1"/>
    </source>
</evidence>
<dbReference type="Gene3D" id="3.60.10.10">
    <property type="entry name" value="Endonuclease/exonuclease/phosphatase"/>
    <property type="match status" value="1"/>
</dbReference>
<dbReference type="Pfam" id="PF13966">
    <property type="entry name" value="zf-RVT"/>
    <property type="match status" value="1"/>
</dbReference>
<dbReference type="EMBL" id="QGNW01001285">
    <property type="protein sequence ID" value="RVW47341.1"/>
    <property type="molecule type" value="Genomic_DNA"/>
</dbReference>
<gene>
    <name evidence="3" type="primary">AtMg01250_35</name>
    <name evidence="3" type="ORF">CK203_090330</name>
</gene>
<dbReference type="Pfam" id="PF00078">
    <property type="entry name" value="RVT_1"/>
    <property type="match status" value="1"/>
</dbReference>
<dbReference type="PANTHER" id="PTHR33116:SF78">
    <property type="entry name" value="OS12G0587133 PROTEIN"/>
    <property type="match status" value="1"/>
</dbReference>
<proteinExistence type="predicted"/>
<dbReference type="InterPro" id="IPR000477">
    <property type="entry name" value="RT_dom"/>
</dbReference>
<dbReference type="Proteomes" id="UP000288805">
    <property type="component" value="Unassembled WGS sequence"/>
</dbReference>
<comment type="caution">
    <text evidence="3">The sequence shown here is derived from an EMBL/GenBank/DDBJ whole genome shotgun (WGS) entry which is preliminary data.</text>
</comment>
<dbReference type="InterPro" id="IPR043502">
    <property type="entry name" value="DNA/RNA_pol_sf"/>
</dbReference>